<comment type="caution">
    <text evidence="5">The sequence shown here is derived from an EMBL/GenBank/DDBJ whole genome shotgun (WGS) entry which is preliminary data.</text>
</comment>
<dbReference type="InterPro" id="IPR028082">
    <property type="entry name" value="Peripla_BP_I"/>
</dbReference>
<dbReference type="InterPro" id="IPR010982">
    <property type="entry name" value="Lambda_DNA-bd_dom_sf"/>
</dbReference>
<reference evidence="5 6" key="1">
    <citation type="submission" date="2019-05" db="EMBL/GenBank/DDBJ databases">
        <title>Draft genome sequence of Nonomuraea zeae DSM 100528.</title>
        <authorList>
            <person name="Saricaoglu S."/>
            <person name="Isik K."/>
        </authorList>
    </citation>
    <scope>NUCLEOTIDE SEQUENCE [LARGE SCALE GENOMIC DNA]</scope>
    <source>
        <strain evidence="5 6">DSM 100528</strain>
    </source>
</reference>
<dbReference type="OrthoDB" id="3258243at2"/>
<keyword evidence="6" id="KW-1185">Reference proteome</keyword>
<dbReference type="PANTHER" id="PTHR30146:SF109">
    <property type="entry name" value="HTH-TYPE TRANSCRIPTIONAL REGULATOR GALS"/>
    <property type="match status" value="1"/>
</dbReference>
<keyword evidence="2" id="KW-0238">DNA-binding</keyword>
<dbReference type="InterPro" id="IPR046335">
    <property type="entry name" value="LacI/GalR-like_sensor"/>
</dbReference>
<dbReference type="Pfam" id="PF00356">
    <property type="entry name" value="LacI"/>
    <property type="match status" value="1"/>
</dbReference>
<evidence type="ECO:0000259" key="4">
    <source>
        <dbReference type="PROSITE" id="PS50932"/>
    </source>
</evidence>
<dbReference type="Gene3D" id="3.40.50.2300">
    <property type="match status" value="2"/>
</dbReference>
<evidence type="ECO:0000256" key="2">
    <source>
        <dbReference type="ARBA" id="ARBA00023125"/>
    </source>
</evidence>
<dbReference type="AlphaFoldDB" id="A0A5S4FG02"/>
<evidence type="ECO:0000313" key="5">
    <source>
        <dbReference type="EMBL" id="TMR18022.1"/>
    </source>
</evidence>
<evidence type="ECO:0000256" key="1">
    <source>
        <dbReference type="ARBA" id="ARBA00023015"/>
    </source>
</evidence>
<protein>
    <submittedName>
        <fullName evidence="5">LacI family transcriptional regulator</fullName>
    </submittedName>
</protein>
<keyword evidence="3" id="KW-0804">Transcription</keyword>
<dbReference type="SUPFAM" id="SSF47413">
    <property type="entry name" value="lambda repressor-like DNA-binding domains"/>
    <property type="match status" value="1"/>
</dbReference>
<organism evidence="5 6">
    <name type="scientific">Nonomuraea zeae</name>
    <dbReference type="NCBI Taxonomy" id="1642303"/>
    <lineage>
        <taxon>Bacteria</taxon>
        <taxon>Bacillati</taxon>
        <taxon>Actinomycetota</taxon>
        <taxon>Actinomycetes</taxon>
        <taxon>Streptosporangiales</taxon>
        <taxon>Streptosporangiaceae</taxon>
        <taxon>Nonomuraea</taxon>
    </lineage>
</organism>
<evidence type="ECO:0000256" key="3">
    <source>
        <dbReference type="ARBA" id="ARBA00023163"/>
    </source>
</evidence>
<dbReference type="Gene3D" id="1.10.260.40">
    <property type="entry name" value="lambda repressor-like DNA-binding domains"/>
    <property type="match status" value="1"/>
</dbReference>
<feature type="domain" description="HTH lacI-type" evidence="4">
    <location>
        <begin position="14"/>
        <end position="68"/>
    </location>
</feature>
<dbReference type="GO" id="GO:0000976">
    <property type="term" value="F:transcription cis-regulatory region binding"/>
    <property type="evidence" value="ECO:0007669"/>
    <property type="project" value="TreeGrafter"/>
</dbReference>
<sequence length="343" mass="36786">MKALTQQRGRLMDVTIYEVAKRAGVSIATVSRALRGTGPVAAKTREKVLKAVEELNFTPSRLGVSLAEGRHAANGIVFPDLAGPYYTEVLLGYEEVASELGRSVVILSTKGRTKVNDLIKDLAGRVDGLLIFGHTVPEPLVAELVRLGVRLVFISREPLPGADTLRSENTASAHALAAHLTGHGYERFAFLGAPLTSQDDVDERWQGVRSALGGAIEAVPTREYTVDCGFEAARDLLGGRNRPEAIVCSDDEVALGALLAAEQLGLDVPGDVAVTGWDDIMAARHSRPALTTVRQPMRELGARAARALDELITGVRDTPRHLILTTELVVRSSCGHHPQEVST</sequence>
<dbReference type="PROSITE" id="PS50932">
    <property type="entry name" value="HTH_LACI_2"/>
    <property type="match status" value="1"/>
</dbReference>
<proteinExistence type="predicted"/>
<accession>A0A5S4FG02</accession>
<dbReference type="Pfam" id="PF13377">
    <property type="entry name" value="Peripla_BP_3"/>
    <property type="match status" value="1"/>
</dbReference>
<dbReference type="EMBL" id="VCKX01000348">
    <property type="protein sequence ID" value="TMR18022.1"/>
    <property type="molecule type" value="Genomic_DNA"/>
</dbReference>
<dbReference type="PANTHER" id="PTHR30146">
    <property type="entry name" value="LACI-RELATED TRANSCRIPTIONAL REPRESSOR"/>
    <property type="match status" value="1"/>
</dbReference>
<name>A0A5S4FG02_9ACTN</name>
<keyword evidence="1" id="KW-0805">Transcription regulation</keyword>
<dbReference type="GO" id="GO:0003700">
    <property type="term" value="F:DNA-binding transcription factor activity"/>
    <property type="evidence" value="ECO:0007669"/>
    <property type="project" value="TreeGrafter"/>
</dbReference>
<dbReference type="SUPFAM" id="SSF53822">
    <property type="entry name" value="Periplasmic binding protein-like I"/>
    <property type="match status" value="1"/>
</dbReference>
<dbReference type="SMART" id="SM00354">
    <property type="entry name" value="HTH_LACI"/>
    <property type="match status" value="1"/>
</dbReference>
<gene>
    <name evidence="5" type="ORF">ETD85_53835</name>
</gene>
<dbReference type="CDD" id="cd06267">
    <property type="entry name" value="PBP1_LacI_sugar_binding-like"/>
    <property type="match status" value="1"/>
</dbReference>
<evidence type="ECO:0000313" key="6">
    <source>
        <dbReference type="Proteomes" id="UP000306628"/>
    </source>
</evidence>
<dbReference type="Proteomes" id="UP000306628">
    <property type="component" value="Unassembled WGS sequence"/>
</dbReference>
<dbReference type="PROSITE" id="PS00356">
    <property type="entry name" value="HTH_LACI_1"/>
    <property type="match status" value="1"/>
</dbReference>
<dbReference type="InterPro" id="IPR000843">
    <property type="entry name" value="HTH_LacI"/>
</dbReference>
<dbReference type="CDD" id="cd01392">
    <property type="entry name" value="HTH_LacI"/>
    <property type="match status" value="1"/>
</dbReference>